<feature type="domain" description="Methyltransferase" evidence="4">
    <location>
        <begin position="66"/>
        <end position="159"/>
    </location>
</feature>
<gene>
    <name evidence="5" type="ORF">V6R86_07620</name>
</gene>
<evidence type="ECO:0000256" key="3">
    <source>
        <dbReference type="ARBA" id="ARBA00022691"/>
    </source>
</evidence>
<dbReference type="Gene3D" id="3.40.50.150">
    <property type="entry name" value="Vaccinia Virus protein VP39"/>
    <property type="match status" value="1"/>
</dbReference>
<dbReference type="RefSeq" id="WP_338503383.1">
    <property type="nucleotide sequence ID" value="NZ_CP145607.1"/>
</dbReference>
<dbReference type="GO" id="GO:0032259">
    <property type="term" value="P:methylation"/>
    <property type="evidence" value="ECO:0007669"/>
    <property type="project" value="UniProtKB-KW"/>
</dbReference>
<keyword evidence="1 5" id="KW-0489">Methyltransferase</keyword>
<dbReference type="Pfam" id="PF13649">
    <property type="entry name" value="Methyltransf_25"/>
    <property type="match status" value="1"/>
</dbReference>
<dbReference type="PANTHER" id="PTHR43464">
    <property type="entry name" value="METHYLTRANSFERASE"/>
    <property type="match status" value="1"/>
</dbReference>
<dbReference type="Proteomes" id="UP001382935">
    <property type="component" value="Chromosome"/>
</dbReference>
<sequence>MINTDRMWDRWGQLDPYFGVLADPRFSRSQLQDHRSIFFESGRAQVDAMLSVFEAHFGPLARGSALDHGCGVGRLTLPLAKEFTQVVGVDVSPAMLAEAEVNCDANAALNVDLALADDHLSNVRGRFDFVNSAMVLQHVPVARGMRLIDALVSRVAPGGGFHLHLSTRTDRRRSRALWWASANVPGVKVAQNVLAGRAWNAPAMQMNNYSLSRVIDLLSAKGVGQLLVKSETHGKFLTISLFGRVP</sequence>
<protein>
    <submittedName>
        <fullName evidence="5">Class I SAM-dependent methyltransferase</fullName>
        <ecNumber evidence="5">2.1.-.-</ecNumber>
    </submittedName>
</protein>
<dbReference type="PANTHER" id="PTHR43464:SF19">
    <property type="entry name" value="UBIQUINONE BIOSYNTHESIS O-METHYLTRANSFERASE, MITOCHONDRIAL"/>
    <property type="match status" value="1"/>
</dbReference>
<reference evidence="5 6" key="1">
    <citation type="submission" date="2024-02" db="EMBL/GenBank/DDBJ databases">
        <title>Full genome sequence of Sphingomonas kaistensis.</title>
        <authorList>
            <person name="Poletto B.L."/>
            <person name="Silva G."/>
            <person name="Galante D."/>
            <person name="Campos K.R."/>
            <person name="Santos M.B.N."/>
            <person name="Sacchi C.T."/>
        </authorList>
    </citation>
    <scope>NUCLEOTIDE SEQUENCE [LARGE SCALE GENOMIC DNA]</scope>
    <source>
        <strain evidence="5 6">MA4R</strain>
    </source>
</reference>
<proteinExistence type="predicted"/>
<dbReference type="EC" id="2.1.-.-" evidence="5"/>
<dbReference type="CDD" id="cd02440">
    <property type="entry name" value="AdoMet_MTases"/>
    <property type="match status" value="1"/>
</dbReference>
<accession>A0ABZ2G273</accession>
<evidence type="ECO:0000313" key="5">
    <source>
        <dbReference type="EMBL" id="WWM70544.1"/>
    </source>
</evidence>
<organism evidence="5 6">
    <name type="scientific">Sphingomonas kaistensis</name>
    <dbReference type="NCBI Taxonomy" id="298708"/>
    <lineage>
        <taxon>Bacteria</taxon>
        <taxon>Pseudomonadati</taxon>
        <taxon>Pseudomonadota</taxon>
        <taxon>Alphaproteobacteria</taxon>
        <taxon>Sphingomonadales</taxon>
        <taxon>Sphingomonadaceae</taxon>
        <taxon>Sphingomonas</taxon>
    </lineage>
</organism>
<evidence type="ECO:0000256" key="2">
    <source>
        <dbReference type="ARBA" id="ARBA00022679"/>
    </source>
</evidence>
<name>A0ABZ2G273_9SPHN</name>
<evidence type="ECO:0000259" key="4">
    <source>
        <dbReference type="Pfam" id="PF13649"/>
    </source>
</evidence>
<dbReference type="SUPFAM" id="SSF53335">
    <property type="entry name" value="S-adenosyl-L-methionine-dependent methyltransferases"/>
    <property type="match status" value="1"/>
</dbReference>
<keyword evidence="3" id="KW-0949">S-adenosyl-L-methionine</keyword>
<dbReference type="InterPro" id="IPR029063">
    <property type="entry name" value="SAM-dependent_MTases_sf"/>
</dbReference>
<dbReference type="GO" id="GO:0008168">
    <property type="term" value="F:methyltransferase activity"/>
    <property type="evidence" value="ECO:0007669"/>
    <property type="project" value="UniProtKB-KW"/>
</dbReference>
<evidence type="ECO:0000313" key="6">
    <source>
        <dbReference type="Proteomes" id="UP001382935"/>
    </source>
</evidence>
<keyword evidence="6" id="KW-1185">Reference proteome</keyword>
<dbReference type="InterPro" id="IPR041698">
    <property type="entry name" value="Methyltransf_25"/>
</dbReference>
<dbReference type="EMBL" id="CP145607">
    <property type="protein sequence ID" value="WWM70544.1"/>
    <property type="molecule type" value="Genomic_DNA"/>
</dbReference>
<keyword evidence="2 5" id="KW-0808">Transferase</keyword>
<evidence type="ECO:0000256" key="1">
    <source>
        <dbReference type="ARBA" id="ARBA00022603"/>
    </source>
</evidence>